<protein>
    <submittedName>
        <fullName evidence="2">Uncharacterized protein</fullName>
    </submittedName>
</protein>
<gene>
    <name evidence="2" type="ORF">C1280_20595</name>
</gene>
<keyword evidence="3" id="KW-1185">Reference proteome</keyword>
<dbReference type="InterPro" id="IPR013324">
    <property type="entry name" value="RNA_pol_sigma_r3/r4-like"/>
</dbReference>
<dbReference type="EMBL" id="CP025958">
    <property type="protein sequence ID" value="AWM39146.1"/>
    <property type="molecule type" value="Genomic_DNA"/>
</dbReference>
<dbReference type="SUPFAM" id="SSF88659">
    <property type="entry name" value="Sigma3 and sigma4 domains of RNA polymerase sigma factors"/>
    <property type="match status" value="1"/>
</dbReference>
<feature type="region of interest" description="Disordered" evidence="1">
    <location>
        <begin position="1"/>
        <end position="31"/>
    </location>
</feature>
<proteinExistence type="predicted"/>
<feature type="compositionally biased region" description="Polar residues" evidence="1">
    <location>
        <begin position="1"/>
        <end position="11"/>
    </location>
</feature>
<accession>A0A2Z3H6E9</accession>
<reference evidence="2 3" key="1">
    <citation type="submission" date="2018-01" db="EMBL/GenBank/DDBJ databases">
        <title>G. obscuriglobus.</title>
        <authorList>
            <person name="Franke J."/>
            <person name="Blomberg W."/>
            <person name="Selmecki A."/>
        </authorList>
    </citation>
    <scope>NUCLEOTIDE SEQUENCE [LARGE SCALE GENOMIC DNA]</scope>
    <source>
        <strain evidence="2 3">DSM 5831</strain>
    </source>
</reference>
<dbReference type="AlphaFoldDB" id="A0A2Z3H6E9"/>
<dbReference type="RefSeq" id="WP_010036965.1">
    <property type="nucleotide sequence ID" value="NZ_CP025958.1"/>
</dbReference>
<dbReference type="Proteomes" id="UP000245802">
    <property type="component" value="Chromosome"/>
</dbReference>
<name>A0A2Z3H6E9_9BACT</name>
<sequence>MADSTGPNQVPINDAVNAGPDPPVPLESPLPPGWTDQPCGCSRRWHYADEEYRCFVYTRYTICSPACTCVLTTEVARGQATARRLGQQSADCDASAALHAWKVHLLFTNRNFDEQQGDDQFSRYLAQIAWNSAREWYRGFYHTDTLIGPILPVSFVNPDDGLAAGAVPEPADQDEPQRQTDERIWIEELAELIPNEWDRNVFLARHRDGLSAAEIAQQAGCAPYAVYQSLWGSYAILHARLLDQCDG</sequence>
<evidence type="ECO:0000313" key="3">
    <source>
        <dbReference type="Proteomes" id="UP000245802"/>
    </source>
</evidence>
<organism evidence="2 3">
    <name type="scientific">Gemmata obscuriglobus</name>
    <dbReference type="NCBI Taxonomy" id="114"/>
    <lineage>
        <taxon>Bacteria</taxon>
        <taxon>Pseudomonadati</taxon>
        <taxon>Planctomycetota</taxon>
        <taxon>Planctomycetia</taxon>
        <taxon>Gemmatales</taxon>
        <taxon>Gemmataceae</taxon>
        <taxon>Gemmata</taxon>
    </lineage>
</organism>
<evidence type="ECO:0000256" key="1">
    <source>
        <dbReference type="SAM" id="MobiDB-lite"/>
    </source>
</evidence>
<evidence type="ECO:0000313" key="2">
    <source>
        <dbReference type="EMBL" id="AWM39146.1"/>
    </source>
</evidence>
<dbReference type="KEGG" id="gog:C1280_20595"/>
<feature type="compositionally biased region" description="Pro residues" evidence="1">
    <location>
        <begin position="20"/>
        <end position="31"/>
    </location>
</feature>